<keyword evidence="1" id="KW-0812">Transmembrane</keyword>
<feature type="transmembrane region" description="Helical" evidence="1">
    <location>
        <begin position="120"/>
        <end position="140"/>
    </location>
</feature>
<keyword evidence="1" id="KW-0472">Membrane</keyword>
<feature type="transmembrane region" description="Helical" evidence="1">
    <location>
        <begin position="184"/>
        <end position="203"/>
    </location>
</feature>
<evidence type="ECO:0000313" key="3">
    <source>
        <dbReference type="Proteomes" id="UP000195787"/>
    </source>
</evidence>
<organism evidence="2 3">
    <name type="scientific">Agrococcus casei LMG 22410</name>
    <dbReference type="NCBI Taxonomy" id="1255656"/>
    <lineage>
        <taxon>Bacteria</taxon>
        <taxon>Bacillati</taxon>
        <taxon>Actinomycetota</taxon>
        <taxon>Actinomycetes</taxon>
        <taxon>Micrococcales</taxon>
        <taxon>Microbacteriaceae</taxon>
        <taxon>Agrococcus</taxon>
    </lineage>
</organism>
<dbReference type="EMBL" id="FUHU01000020">
    <property type="protein sequence ID" value="SJM53701.1"/>
    <property type="molecule type" value="Genomic_DNA"/>
</dbReference>
<dbReference type="GeneID" id="303172344"/>
<feature type="transmembrane region" description="Helical" evidence="1">
    <location>
        <begin position="152"/>
        <end position="172"/>
    </location>
</feature>
<evidence type="ECO:0000313" key="2">
    <source>
        <dbReference type="EMBL" id="SJM53701.1"/>
    </source>
</evidence>
<keyword evidence="3" id="KW-1185">Reference proteome</keyword>
<evidence type="ECO:0000256" key="1">
    <source>
        <dbReference type="SAM" id="Phobius"/>
    </source>
</evidence>
<reference evidence="2 3" key="1">
    <citation type="submission" date="2017-02" db="EMBL/GenBank/DDBJ databases">
        <authorList>
            <person name="Peterson S.W."/>
        </authorList>
    </citation>
    <scope>NUCLEOTIDE SEQUENCE [LARGE SCALE GENOMIC DNA]</scope>
    <source>
        <strain evidence="2 3">LMG 22410</strain>
    </source>
</reference>
<name>A0A1R4FD02_9MICO</name>
<accession>A0A1R4FD02</accession>
<dbReference type="Proteomes" id="UP000195787">
    <property type="component" value="Unassembled WGS sequence"/>
</dbReference>
<keyword evidence="1" id="KW-1133">Transmembrane helix</keyword>
<proteinExistence type="predicted"/>
<protein>
    <submittedName>
        <fullName evidence="2">Uncharacterized protein</fullName>
    </submittedName>
</protein>
<dbReference type="RefSeq" id="WP_086991222.1">
    <property type="nucleotide sequence ID" value="NZ_FUHU01000020.1"/>
</dbReference>
<gene>
    <name evidence="2" type="ORF">CZ674_03875</name>
</gene>
<dbReference type="AlphaFoldDB" id="A0A1R4FD02"/>
<feature type="transmembrane region" description="Helical" evidence="1">
    <location>
        <begin position="62"/>
        <end position="86"/>
    </location>
</feature>
<sequence length="297" mass="32215">MKLTYASAADWAAREPEPDPTELEVYAAQRDLAIVDTLKGYTSSASAEESQRQRKRGANRGFAYALEEWILPCIGGAGLLFGMLMLSPQTFFGDSISYWGGGGKRFEIDTVGYSNVDTRIVLATIMSMLGLVLLAGNAIARTISKNARLETSVMSLIMMAISAVSILYITVISNEGFDGFAVPLAAHIGVLIAGVVNIVLYQVHKRRRHPSNDDAEQAQSRQLQQHLAQRYAAANAQFAQLPPARQQEILTDRAQAVNVLVARGVLHPKVEQDLGHLRFGDLTAALTSARTDARASA</sequence>